<sequence>MALCAFQIVVPSSLMPEFNHVDICNLAIQTGHGEMTIASAFALYLLTSDRVCEGPLCHEIWDFLLSTLAAIVDRDIPEEVVPLALLTCSAVCAALKKLICSLNPFIRRNILSSPWTVSIGMALRSVFEDELHPLPYFEELNKKLGEIGKNLLKSIFMGHEDIPESQRPDVAVDDSNSSVKTGIRLLYYRGDSNSGLLLIYDIKK</sequence>
<evidence type="ECO:0000313" key="2">
    <source>
        <dbReference type="Proteomes" id="UP000027222"/>
    </source>
</evidence>
<gene>
    <name evidence="1" type="ORF">GALMADRAFT_324392</name>
</gene>
<protein>
    <submittedName>
        <fullName evidence="1">Uncharacterized protein</fullName>
    </submittedName>
</protein>
<accession>A0A067U1B0</accession>
<evidence type="ECO:0000313" key="1">
    <source>
        <dbReference type="EMBL" id="KDR85133.1"/>
    </source>
</evidence>
<dbReference type="Proteomes" id="UP000027222">
    <property type="component" value="Unassembled WGS sequence"/>
</dbReference>
<dbReference type="AlphaFoldDB" id="A0A067U1B0"/>
<name>A0A067U1B0_GALM3</name>
<dbReference type="OrthoDB" id="3233180at2759"/>
<dbReference type="EMBL" id="KL142367">
    <property type="protein sequence ID" value="KDR85133.1"/>
    <property type="molecule type" value="Genomic_DNA"/>
</dbReference>
<organism evidence="1 2">
    <name type="scientific">Galerina marginata (strain CBS 339.88)</name>
    <dbReference type="NCBI Taxonomy" id="685588"/>
    <lineage>
        <taxon>Eukaryota</taxon>
        <taxon>Fungi</taxon>
        <taxon>Dikarya</taxon>
        <taxon>Basidiomycota</taxon>
        <taxon>Agaricomycotina</taxon>
        <taxon>Agaricomycetes</taxon>
        <taxon>Agaricomycetidae</taxon>
        <taxon>Agaricales</taxon>
        <taxon>Agaricineae</taxon>
        <taxon>Strophariaceae</taxon>
        <taxon>Galerina</taxon>
    </lineage>
</organism>
<keyword evidence="2" id="KW-1185">Reference proteome</keyword>
<dbReference type="STRING" id="685588.A0A067U1B0"/>
<proteinExistence type="predicted"/>
<reference evidence="2" key="1">
    <citation type="journal article" date="2014" name="Proc. Natl. Acad. Sci. U.S.A.">
        <title>Extensive sampling of basidiomycete genomes demonstrates inadequacy of the white-rot/brown-rot paradigm for wood decay fungi.</title>
        <authorList>
            <person name="Riley R."/>
            <person name="Salamov A.A."/>
            <person name="Brown D.W."/>
            <person name="Nagy L.G."/>
            <person name="Floudas D."/>
            <person name="Held B.W."/>
            <person name="Levasseur A."/>
            <person name="Lombard V."/>
            <person name="Morin E."/>
            <person name="Otillar R."/>
            <person name="Lindquist E.A."/>
            <person name="Sun H."/>
            <person name="LaButti K.M."/>
            <person name="Schmutz J."/>
            <person name="Jabbour D."/>
            <person name="Luo H."/>
            <person name="Baker S.E."/>
            <person name="Pisabarro A.G."/>
            <person name="Walton J.D."/>
            <person name="Blanchette R.A."/>
            <person name="Henrissat B."/>
            <person name="Martin F."/>
            <person name="Cullen D."/>
            <person name="Hibbett D.S."/>
            <person name="Grigoriev I.V."/>
        </authorList>
    </citation>
    <scope>NUCLEOTIDE SEQUENCE [LARGE SCALE GENOMIC DNA]</scope>
    <source>
        <strain evidence="2">CBS 339.88</strain>
    </source>
</reference>
<dbReference type="HOGENOM" id="CLU_1343333_0_0_1"/>